<dbReference type="InterPro" id="IPR052174">
    <property type="entry name" value="Flavoredoxin"/>
</dbReference>
<dbReference type="InterPro" id="IPR002563">
    <property type="entry name" value="Flavin_Rdtase-like_dom"/>
</dbReference>
<dbReference type="GO" id="GO:0016491">
    <property type="term" value="F:oxidoreductase activity"/>
    <property type="evidence" value="ECO:0007669"/>
    <property type="project" value="UniProtKB-KW"/>
</dbReference>
<organism evidence="5 6">
    <name type="scientific">Anaeroselena agilis</name>
    <dbReference type="NCBI Taxonomy" id="3063788"/>
    <lineage>
        <taxon>Bacteria</taxon>
        <taxon>Bacillati</taxon>
        <taxon>Bacillota</taxon>
        <taxon>Negativicutes</taxon>
        <taxon>Acetonemataceae</taxon>
        <taxon>Anaeroselena</taxon>
    </lineage>
</organism>
<dbReference type="EMBL" id="JAUOZS010000001">
    <property type="protein sequence ID" value="MDT8899812.1"/>
    <property type="molecule type" value="Genomic_DNA"/>
</dbReference>
<accession>A0ABU3NSM6</accession>
<dbReference type="SMART" id="SM00903">
    <property type="entry name" value="Flavin_Reduct"/>
    <property type="match status" value="1"/>
</dbReference>
<gene>
    <name evidence="5" type="ORF">Q4T40_00930</name>
</gene>
<evidence type="ECO:0000256" key="1">
    <source>
        <dbReference type="ARBA" id="ARBA00001917"/>
    </source>
</evidence>
<comment type="caution">
    <text evidence="5">The sequence shown here is derived from an EMBL/GenBank/DDBJ whole genome shotgun (WGS) entry which is preliminary data.</text>
</comment>
<sequence length="201" mass="21109">MKKSLGALTPAMPLPVWVIGSYGGDGAPCLMTAAWCGVCCSEPPCVAVAVRNSRLTHANIAARGAFTVNISSERYAAETDYCGLVSGRDTDKFAATGLTAVGSELVDAPYIEEFPLVLECSVQKTVELGSHTLFIGRVVDAKADTAVLGENGMPDMARVKPLACSPADRNYYAVGRLLGGTYSLGRGLTGKKTDDNNKERG</sequence>
<comment type="similarity">
    <text evidence="3">Belongs to the flavoredoxin family.</text>
</comment>
<feature type="domain" description="Flavin reductase like" evidence="4">
    <location>
        <begin position="12"/>
        <end position="153"/>
    </location>
</feature>
<reference evidence="5 6" key="1">
    <citation type="submission" date="2023-07" db="EMBL/GenBank/DDBJ databases">
        <title>The novel representative of Negativicutes class, Anaeroselena agilis gen. nov. sp. nov.</title>
        <authorList>
            <person name="Prokofeva M.I."/>
            <person name="Elcheninov A.G."/>
            <person name="Klyukina A."/>
            <person name="Kublanov I.V."/>
            <person name="Frolov E.N."/>
            <person name="Podosokorskaya O.A."/>
        </authorList>
    </citation>
    <scope>NUCLEOTIDE SEQUENCE [LARGE SCALE GENOMIC DNA]</scope>
    <source>
        <strain evidence="5 6">4137-cl</strain>
    </source>
</reference>
<evidence type="ECO:0000313" key="5">
    <source>
        <dbReference type="EMBL" id="MDT8899812.1"/>
    </source>
</evidence>
<dbReference type="PANTHER" id="PTHR43567">
    <property type="entry name" value="FLAVOREDOXIN-RELATED-RELATED"/>
    <property type="match status" value="1"/>
</dbReference>
<proteinExistence type="inferred from homology"/>
<dbReference type="InterPro" id="IPR012349">
    <property type="entry name" value="Split_barrel_FMN-bd"/>
</dbReference>
<dbReference type="Pfam" id="PF01613">
    <property type="entry name" value="Flavin_Reduct"/>
    <property type="match status" value="1"/>
</dbReference>
<dbReference type="SUPFAM" id="SSF50475">
    <property type="entry name" value="FMN-binding split barrel"/>
    <property type="match status" value="1"/>
</dbReference>
<protein>
    <submittedName>
        <fullName evidence="5">Flavin reductase family protein</fullName>
        <ecNumber evidence="5">1.5.1.-</ecNumber>
    </submittedName>
</protein>
<dbReference type="PANTHER" id="PTHR43567:SF1">
    <property type="entry name" value="FLAVOREDOXIN"/>
    <property type="match status" value="1"/>
</dbReference>
<evidence type="ECO:0000259" key="4">
    <source>
        <dbReference type="SMART" id="SM00903"/>
    </source>
</evidence>
<evidence type="ECO:0000256" key="2">
    <source>
        <dbReference type="ARBA" id="ARBA00022630"/>
    </source>
</evidence>
<evidence type="ECO:0000256" key="3">
    <source>
        <dbReference type="ARBA" id="ARBA00038054"/>
    </source>
</evidence>
<comment type="cofactor">
    <cofactor evidence="1">
        <name>FMN</name>
        <dbReference type="ChEBI" id="CHEBI:58210"/>
    </cofactor>
</comment>
<keyword evidence="5" id="KW-0560">Oxidoreductase</keyword>
<name>A0ABU3NSM6_9FIRM</name>
<dbReference type="EC" id="1.5.1.-" evidence="5"/>
<dbReference type="Proteomes" id="UP001254848">
    <property type="component" value="Unassembled WGS sequence"/>
</dbReference>
<evidence type="ECO:0000313" key="6">
    <source>
        <dbReference type="Proteomes" id="UP001254848"/>
    </source>
</evidence>
<keyword evidence="6" id="KW-1185">Reference proteome</keyword>
<dbReference type="Gene3D" id="2.30.110.10">
    <property type="entry name" value="Electron Transport, Fmn-binding Protein, Chain A"/>
    <property type="match status" value="1"/>
</dbReference>
<dbReference type="RefSeq" id="WP_413778379.1">
    <property type="nucleotide sequence ID" value="NZ_JAUOZS010000001.1"/>
</dbReference>
<keyword evidence="2" id="KW-0285">Flavoprotein</keyword>